<reference evidence="1" key="2">
    <citation type="journal article" date="2023" name="IMA Fungus">
        <title>Comparative genomic study of the Penicillium genus elucidates a diverse pangenome and 15 lateral gene transfer events.</title>
        <authorList>
            <person name="Petersen C."/>
            <person name="Sorensen T."/>
            <person name="Nielsen M.R."/>
            <person name="Sondergaard T.E."/>
            <person name="Sorensen J.L."/>
            <person name="Fitzpatrick D.A."/>
            <person name="Frisvad J.C."/>
            <person name="Nielsen K.L."/>
        </authorList>
    </citation>
    <scope>NUCLEOTIDE SEQUENCE</scope>
    <source>
        <strain evidence="1">IBT 15544</strain>
    </source>
</reference>
<gene>
    <name evidence="1" type="ORF">N7498_009536</name>
</gene>
<evidence type="ECO:0000313" key="1">
    <source>
        <dbReference type="EMBL" id="KAJ5190551.1"/>
    </source>
</evidence>
<organism evidence="1 2">
    <name type="scientific">Penicillium cinerascens</name>
    <dbReference type="NCBI Taxonomy" id="70096"/>
    <lineage>
        <taxon>Eukaryota</taxon>
        <taxon>Fungi</taxon>
        <taxon>Dikarya</taxon>
        <taxon>Ascomycota</taxon>
        <taxon>Pezizomycotina</taxon>
        <taxon>Eurotiomycetes</taxon>
        <taxon>Eurotiomycetidae</taxon>
        <taxon>Eurotiales</taxon>
        <taxon>Aspergillaceae</taxon>
        <taxon>Penicillium</taxon>
    </lineage>
</organism>
<accession>A0A9W9J7B6</accession>
<proteinExistence type="predicted"/>
<evidence type="ECO:0000313" key="2">
    <source>
        <dbReference type="Proteomes" id="UP001150904"/>
    </source>
</evidence>
<dbReference type="Proteomes" id="UP001150904">
    <property type="component" value="Unassembled WGS sequence"/>
</dbReference>
<keyword evidence="2" id="KW-1185">Reference proteome</keyword>
<name>A0A9W9J7B6_9EURO</name>
<dbReference type="AlphaFoldDB" id="A0A9W9J7B6"/>
<protein>
    <submittedName>
        <fullName evidence="1">Efflux pump</fullName>
    </submittedName>
</protein>
<comment type="caution">
    <text evidence="1">The sequence shown here is derived from an EMBL/GenBank/DDBJ whole genome shotgun (WGS) entry which is preliminary data.</text>
</comment>
<dbReference type="RefSeq" id="XP_058303491.1">
    <property type="nucleotide sequence ID" value="XM_058456592.1"/>
</dbReference>
<reference evidence="1" key="1">
    <citation type="submission" date="2022-12" db="EMBL/GenBank/DDBJ databases">
        <authorList>
            <person name="Petersen C."/>
        </authorList>
    </citation>
    <scope>NUCLEOTIDE SEQUENCE</scope>
    <source>
        <strain evidence="1">IBT 15544</strain>
    </source>
</reference>
<dbReference type="GeneID" id="83183893"/>
<sequence>MAMSASYLGTFLHHIILRANIYYLLLYYEGVLGYSPVIAGVTTFPESFTETLAYDRCYMVNGSLSLGNCSPDRRSLA</sequence>
<dbReference type="EMBL" id="JAPQKR010000016">
    <property type="protein sequence ID" value="KAJ5190551.1"/>
    <property type="molecule type" value="Genomic_DNA"/>
</dbReference>